<dbReference type="InterPro" id="IPR017937">
    <property type="entry name" value="Thioredoxin_CS"/>
</dbReference>
<evidence type="ECO:0000259" key="7">
    <source>
        <dbReference type="PROSITE" id="PS51352"/>
    </source>
</evidence>
<dbReference type="PANTHER" id="PTHR45663">
    <property type="entry name" value="GEO12009P1"/>
    <property type="match status" value="1"/>
</dbReference>
<dbReference type="GO" id="GO:0015035">
    <property type="term" value="F:protein-disulfide reductase activity"/>
    <property type="evidence" value="ECO:0007669"/>
    <property type="project" value="UniProtKB-UniRule"/>
</dbReference>
<keyword evidence="5" id="KW-0676">Redox-active center</keyword>
<dbReference type="InterPro" id="IPR013766">
    <property type="entry name" value="Thioredoxin_domain"/>
</dbReference>
<sequence length="128" mass="13921">MATIALTADNLEATIENNDIVLIDFWADWCGPCKMFGPIFEAASEVHPDVTFAKCDTESEQVVAAQFGIQSIPTVAAFREQILVFSQPGALPEDALAQLLTQLKALDMDDVRKKIAEAQAQAELHGDD</sequence>
<gene>
    <name evidence="8" type="ORF">BEN30_02830</name>
</gene>
<dbReference type="Pfam" id="PF00085">
    <property type="entry name" value="Thioredoxin"/>
    <property type="match status" value="1"/>
</dbReference>
<keyword evidence="4" id="KW-1015">Disulfide bond</keyword>
<dbReference type="PANTHER" id="PTHR45663:SF40">
    <property type="entry name" value="THIOREDOXIN 2"/>
    <property type="match status" value="1"/>
</dbReference>
<accession>A0A1E5QCP8</accession>
<dbReference type="CDD" id="cd02947">
    <property type="entry name" value="TRX_family"/>
    <property type="match status" value="1"/>
</dbReference>
<dbReference type="SUPFAM" id="SSF52833">
    <property type="entry name" value="Thioredoxin-like"/>
    <property type="match status" value="1"/>
</dbReference>
<keyword evidence="3" id="KW-0249">Electron transport</keyword>
<protein>
    <recommendedName>
        <fullName evidence="6">Thioredoxin</fullName>
    </recommendedName>
</protein>
<evidence type="ECO:0000256" key="5">
    <source>
        <dbReference type="ARBA" id="ARBA00023284"/>
    </source>
</evidence>
<comment type="caution">
    <text evidence="8">The sequence shown here is derived from an EMBL/GenBank/DDBJ whole genome shotgun (WGS) entry which is preliminary data.</text>
</comment>
<organism evidence="8 9">
    <name type="scientific">Magnetovibrio blakemorei</name>
    <dbReference type="NCBI Taxonomy" id="28181"/>
    <lineage>
        <taxon>Bacteria</taxon>
        <taxon>Pseudomonadati</taxon>
        <taxon>Pseudomonadota</taxon>
        <taxon>Alphaproteobacteria</taxon>
        <taxon>Rhodospirillales</taxon>
        <taxon>Magnetovibrionaceae</taxon>
        <taxon>Magnetovibrio</taxon>
    </lineage>
</organism>
<evidence type="ECO:0000313" key="8">
    <source>
        <dbReference type="EMBL" id="OEJ69503.1"/>
    </source>
</evidence>
<evidence type="ECO:0000256" key="3">
    <source>
        <dbReference type="ARBA" id="ARBA00022982"/>
    </source>
</evidence>
<dbReference type="InterPro" id="IPR036249">
    <property type="entry name" value="Thioredoxin-like_sf"/>
</dbReference>
<keyword evidence="9" id="KW-1185">Reference proteome</keyword>
<evidence type="ECO:0000256" key="2">
    <source>
        <dbReference type="ARBA" id="ARBA00022448"/>
    </source>
</evidence>
<dbReference type="Proteomes" id="UP000095347">
    <property type="component" value="Unassembled WGS sequence"/>
</dbReference>
<dbReference type="NCBIfam" id="TIGR01068">
    <property type="entry name" value="thioredoxin"/>
    <property type="match status" value="1"/>
</dbReference>
<reference evidence="9" key="1">
    <citation type="submission" date="2016-07" db="EMBL/GenBank/DDBJ databases">
        <authorList>
            <person name="Florea S."/>
            <person name="Webb J.S."/>
            <person name="Jaromczyk J."/>
            <person name="Schardl C.L."/>
        </authorList>
    </citation>
    <scope>NUCLEOTIDE SEQUENCE [LARGE SCALE GENOMIC DNA]</scope>
    <source>
        <strain evidence="9">MV-1</strain>
    </source>
</reference>
<evidence type="ECO:0000256" key="6">
    <source>
        <dbReference type="NCBIfam" id="TIGR01068"/>
    </source>
</evidence>
<evidence type="ECO:0000256" key="1">
    <source>
        <dbReference type="ARBA" id="ARBA00008987"/>
    </source>
</evidence>
<dbReference type="STRING" id="28181.BEN30_02830"/>
<proteinExistence type="inferred from homology"/>
<comment type="similarity">
    <text evidence="1">Belongs to the thioredoxin family.</text>
</comment>
<dbReference type="Gene3D" id="3.40.30.10">
    <property type="entry name" value="Glutaredoxin"/>
    <property type="match status" value="1"/>
</dbReference>
<feature type="domain" description="Thioredoxin" evidence="7">
    <location>
        <begin position="1"/>
        <end position="105"/>
    </location>
</feature>
<evidence type="ECO:0000313" key="9">
    <source>
        <dbReference type="Proteomes" id="UP000095347"/>
    </source>
</evidence>
<dbReference type="GO" id="GO:0005829">
    <property type="term" value="C:cytosol"/>
    <property type="evidence" value="ECO:0007669"/>
    <property type="project" value="TreeGrafter"/>
</dbReference>
<dbReference type="AlphaFoldDB" id="A0A1E5QCP8"/>
<dbReference type="InterPro" id="IPR005746">
    <property type="entry name" value="Thioredoxin"/>
</dbReference>
<dbReference type="PRINTS" id="PR00421">
    <property type="entry name" value="THIOREDOXIN"/>
</dbReference>
<dbReference type="OrthoDB" id="9790390at2"/>
<dbReference type="EMBL" id="MCGG01000006">
    <property type="protein sequence ID" value="OEJ69503.1"/>
    <property type="molecule type" value="Genomic_DNA"/>
</dbReference>
<dbReference type="PROSITE" id="PS51352">
    <property type="entry name" value="THIOREDOXIN_2"/>
    <property type="match status" value="1"/>
</dbReference>
<dbReference type="PROSITE" id="PS00194">
    <property type="entry name" value="THIOREDOXIN_1"/>
    <property type="match status" value="1"/>
</dbReference>
<name>A0A1E5QCP8_9PROT</name>
<dbReference type="RefSeq" id="WP_069956513.1">
    <property type="nucleotide sequence ID" value="NZ_MCGG01000006.1"/>
</dbReference>
<keyword evidence="2" id="KW-0813">Transport</keyword>
<evidence type="ECO:0000256" key="4">
    <source>
        <dbReference type="ARBA" id="ARBA00023157"/>
    </source>
</evidence>